<protein>
    <submittedName>
        <fullName evidence="1">Uncharacterized protein</fullName>
    </submittedName>
</protein>
<dbReference type="PATRIC" id="fig|182217.3.peg.408"/>
<keyword evidence="2" id="KW-1185">Reference proteome</keyword>
<reference evidence="2" key="1">
    <citation type="submission" date="2012-04" db="EMBL/GenBank/DDBJ databases">
        <title>Complete genome sequence of Helicobacter cetorum strain MIT 00-7128.</title>
        <authorList>
            <person name="Kersulyte D."/>
            <person name="Berg D.E."/>
        </authorList>
    </citation>
    <scope>NUCLEOTIDE SEQUENCE [LARGE SCALE GENOMIC DNA]</scope>
    <source>
        <strain evidence="2">MIT 00-7128</strain>
    </source>
</reference>
<proteinExistence type="predicted"/>
<dbReference type="KEGG" id="hce:HCW_01960"/>
<gene>
    <name evidence="1" type="ordered locus">HCW_01960</name>
</gene>
<accession>I0EL58</accession>
<evidence type="ECO:0000313" key="1">
    <source>
        <dbReference type="EMBL" id="AFI03677.1"/>
    </source>
</evidence>
<sequence length="124" mass="14075">MATRTYAYRVNCCGIYNMSLRCDVEIIGEPPPDSFPATSKNAIYCNILFQMLYEGGFEIVSVAVCHVGKKLDERFSKEGKYGEYENIFYELIVVANPPIVENGKDETTGLFSWVKRKLSNLIKN</sequence>
<dbReference type="EMBL" id="CP003479">
    <property type="protein sequence ID" value="AFI03677.1"/>
    <property type="molecule type" value="Genomic_DNA"/>
</dbReference>
<dbReference type="STRING" id="182217.HCW_01960"/>
<dbReference type="RefSeq" id="WP_014660549.1">
    <property type="nucleotide sequence ID" value="NC_017737.1"/>
</dbReference>
<dbReference type="Proteomes" id="UP000005010">
    <property type="component" value="Chromosome"/>
</dbReference>
<dbReference type="HOGENOM" id="CLU_2000742_0_0_7"/>
<name>I0EL58_HELC0</name>
<organism evidence="1 2">
    <name type="scientific">Helicobacter cetorum (strain ATCC BAA-429 / MIT 00-7128)</name>
    <dbReference type="NCBI Taxonomy" id="182217"/>
    <lineage>
        <taxon>Bacteria</taxon>
        <taxon>Pseudomonadati</taxon>
        <taxon>Campylobacterota</taxon>
        <taxon>Epsilonproteobacteria</taxon>
        <taxon>Campylobacterales</taxon>
        <taxon>Helicobacteraceae</taxon>
        <taxon>Helicobacter</taxon>
    </lineage>
</organism>
<evidence type="ECO:0000313" key="2">
    <source>
        <dbReference type="Proteomes" id="UP000005010"/>
    </source>
</evidence>
<dbReference type="AlphaFoldDB" id="I0EL58"/>